<evidence type="ECO:0000256" key="1">
    <source>
        <dbReference type="ARBA" id="ARBA00001936"/>
    </source>
</evidence>
<dbReference type="GO" id="GO:0006281">
    <property type="term" value="P:DNA repair"/>
    <property type="evidence" value="ECO:0007669"/>
    <property type="project" value="UniProtKB-KW"/>
</dbReference>
<dbReference type="InterPro" id="IPR014144">
    <property type="entry name" value="LigD_PE_domain"/>
</dbReference>
<dbReference type="Gene3D" id="3.30.470.30">
    <property type="entry name" value="DNA ligase/mRNA capping enzyme"/>
    <property type="match status" value="1"/>
</dbReference>
<dbReference type="EC" id="6.5.1.1" evidence="2"/>
<dbReference type="InterPro" id="IPR012310">
    <property type="entry name" value="DNA_ligase_ATP-dep_cent"/>
</dbReference>
<dbReference type="NCBIfam" id="TIGR02778">
    <property type="entry name" value="ligD_pol"/>
    <property type="match status" value="1"/>
</dbReference>
<dbReference type="PANTHER" id="PTHR42705:SF2">
    <property type="entry name" value="BIFUNCTIONAL NON-HOMOLOGOUS END JOINING PROTEIN LIGD"/>
    <property type="match status" value="1"/>
</dbReference>
<dbReference type="CDD" id="cd07971">
    <property type="entry name" value="OBF_DNA_ligase_LigD"/>
    <property type="match status" value="1"/>
</dbReference>
<keyword evidence="6" id="KW-0540">Nuclease</keyword>
<evidence type="ECO:0000313" key="23">
    <source>
        <dbReference type="EMBL" id="EKE43954.1"/>
    </source>
</evidence>
<evidence type="ECO:0000256" key="11">
    <source>
        <dbReference type="ARBA" id="ARBA00022839"/>
    </source>
</evidence>
<dbReference type="GO" id="GO:0046872">
    <property type="term" value="F:metal ion binding"/>
    <property type="evidence" value="ECO:0007669"/>
    <property type="project" value="UniProtKB-KW"/>
</dbReference>
<dbReference type="PANTHER" id="PTHR42705">
    <property type="entry name" value="BIFUNCTIONAL NON-HOMOLOGOUS END JOINING PROTEIN LIGD"/>
    <property type="match status" value="1"/>
</dbReference>
<keyword evidence="10" id="KW-0378">Hydrolase</keyword>
<keyword evidence="16" id="KW-0234">DNA repair</keyword>
<evidence type="ECO:0000313" key="24">
    <source>
        <dbReference type="Proteomes" id="UP000006765"/>
    </source>
</evidence>
<evidence type="ECO:0000256" key="7">
    <source>
        <dbReference type="ARBA" id="ARBA00022723"/>
    </source>
</evidence>
<dbReference type="Pfam" id="PF21686">
    <property type="entry name" value="LigD_Prim-Pol"/>
    <property type="match status" value="1"/>
</dbReference>
<dbReference type="Gene3D" id="3.90.920.10">
    <property type="entry name" value="DNA primase, PRIM domain"/>
    <property type="match status" value="1"/>
</dbReference>
<keyword evidence="7" id="KW-0479">Metal-binding</keyword>
<keyword evidence="15" id="KW-0233">DNA recombination</keyword>
<dbReference type="NCBIfam" id="TIGR02777">
    <property type="entry name" value="LigD_PE_dom"/>
    <property type="match status" value="1"/>
</dbReference>
<dbReference type="InterPro" id="IPR012340">
    <property type="entry name" value="NA-bd_OB-fold"/>
</dbReference>
<feature type="domain" description="ATP-dependent DNA ligase family profile" evidence="22">
    <location>
        <begin position="306"/>
        <end position="399"/>
    </location>
</feature>
<proteinExistence type="predicted"/>
<evidence type="ECO:0000256" key="15">
    <source>
        <dbReference type="ARBA" id="ARBA00023172"/>
    </source>
</evidence>
<dbReference type="GO" id="GO:0003910">
    <property type="term" value="F:DNA ligase (ATP) activity"/>
    <property type="evidence" value="ECO:0007669"/>
    <property type="project" value="UniProtKB-EC"/>
</dbReference>
<comment type="caution">
    <text evidence="23">The sequence shown here is derived from an EMBL/GenBank/DDBJ whole genome shotgun (WGS) entry which is preliminary data.</text>
</comment>
<evidence type="ECO:0000256" key="12">
    <source>
        <dbReference type="ARBA" id="ARBA00022840"/>
    </source>
</evidence>
<dbReference type="Pfam" id="PF04679">
    <property type="entry name" value="DNA_ligase_A_C"/>
    <property type="match status" value="1"/>
</dbReference>
<keyword evidence="17" id="KW-0464">Manganese</keyword>
<evidence type="ECO:0000256" key="13">
    <source>
        <dbReference type="ARBA" id="ARBA00022932"/>
    </source>
</evidence>
<keyword evidence="8" id="KW-0547">Nucleotide-binding</keyword>
<dbReference type="eggNOG" id="COG1793">
    <property type="taxonomic scope" value="Bacteria"/>
</dbReference>
<keyword evidence="9" id="KW-0227">DNA damage</keyword>
<evidence type="ECO:0000256" key="5">
    <source>
        <dbReference type="ARBA" id="ARBA00022695"/>
    </source>
</evidence>
<evidence type="ECO:0000256" key="19">
    <source>
        <dbReference type="ARBA" id="ARBA00029943"/>
    </source>
</evidence>
<dbReference type="Proteomes" id="UP000006765">
    <property type="component" value="Unassembled WGS sequence"/>
</dbReference>
<dbReference type="SUPFAM" id="SSF50249">
    <property type="entry name" value="Nucleic acid-binding proteins"/>
    <property type="match status" value="1"/>
</dbReference>
<sequence>MSAARDPDPLAEYKARRDFDRTAEPAGTLAEARRDGLRFLVQKHDATRLHWDFRLEWNGVLLSWAVTRGPSDDPHEKRLAVRTEDHPLDYGTFEGTIPAGQYGGGTVMMWDHGTYTPDTDMDAGLETGKLKVTLQGHRMRGGWALVRMRRKPGEKRENWLLIKERDAFARDDADRLTRDHLLSVQTGRAMDAIAQGAPPGDPPEPDTPARRKKRPAFTAPQLATLVDAAPDGDDWIHETKFDGYRCLAAIGKGGARLYTRSGKDWTDRFAALSRAFDPLPCDAALLDGEVMAAYIRGSAFSSLQRALKDGAPLVYYAFDLLSLDGTDLRRSPLIDRRARLADLLSGLPPNGPLRISAHTVGDGPALFAAACKAGAEGIVSKRADAPYRGARTRAWVKVKCTRRQEFVIGGYTPSDKPGRPFASLLVGQMENGALAYRGRVGTGFSADDLVALAAAFTPRQTSPFDDVPRAIARDARWIRPDLVAEVDFTELTADGHVRHGSFLGLRHDKPAAGVTPERPASDDTPRIAGVRLSSGDREIFPRAGCTKRDLARYVEAAGDRLTRIAGHRPLSLLRLPTGLQGQRFFQKHAGKGWPSELQRIEIAESDGNPAEYLYATRPASFVAAVQMGAIEFHVWGARTDRLDRPDRLVFDLDPDEGLGWPQTRDAAFDVRDRLAALGLASTPVVTGGKGVHVCTILRRTREWDTVKLFARTFAHILERDAPDRYVATMSKARRKGRIFVDWLRNERGSTAIAPYSVRARPGAPVAVPVAWDELAGLDAADTFRMAHMADRLAAPCPYLAALDDPQSLNAATIDRLDG</sequence>
<evidence type="ECO:0000256" key="14">
    <source>
        <dbReference type="ARBA" id="ARBA00023125"/>
    </source>
</evidence>
<organism evidence="23 24">
    <name type="scientific">Oceaniovalibus guishaninsula JLT2003</name>
    <dbReference type="NCBI Taxonomy" id="1231392"/>
    <lineage>
        <taxon>Bacteria</taxon>
        <taxon>Pseudomonadati</taxon>
        <taxon>Pseudomonadota</taxon>
        <taxon>Alphaproteobacteria</taxon>
        <taxon>Rhodobacterales</taxon>
        <taxon>Roseobacteraceae</taxon>
        <taxon>Oceaniovalibus</taxon>
    </lineage>
</organism>
<dbReference type="RefSeq" id="WP_007427087.1">
    <property type="nucleotide sequence ID" value="NZ_AMGO01000046.1"/>
</dbReference>
<evidence type="ECO:0000256" key="9">
    <source>
        <dbReference type="ARBA" id="ARBA00022763"/>
    </source>
</evidence>
<name>K2HM43_9RHOB</name>
<reference evidence="23 24" key="1">
    <citation type="journal article" date="2012" name="J. Bacteriol.">
        <title>Draft Genome Sequence of Oceaniovalibus guishaninsula JLT2003T.</title>
        <authorList>
            <person name="Tang K."/>
            <person name="Liu K."/>
            <person name="Jiao N."/>
        </authorList>
    </citation>
    <scope>NUCLEOTIDE SEQUENCE [LARGE SCALE GENOMIC DNA]</scope>
    <source>
        <strain evidence="23 24">JLT2003</strain>
    </source>
</reference>
<keyword evidence="3" id="KW-0436">Ligase</keyword>
<dbReference type="GO" id="GO:0003887">
    <property type="term" value="F:DNA-directed DNA polymerase activity"/>
    <property type="evidence" value="ECO:0007669"/>
    <property type="project" value="UniProtKB-KW"/>
</dbReference>
<evidence type="ECO:0000259" key="22">
    <source>
        <dbReference type="PROSITE" id="PS50160"/>
    </source>
</evidence>
<dbReference type="OrthoDB" id="9802472at2"/>
<dbReference type="Gene3D" id="2.40.50.140">
    <property type="entry name" value="Nucleic acid-binding proteins"/>
    <property type="match status" value="1"/>
</dbReference>
<evidence type="ECO:0000256" key="2">
    <source>
        <dbReference type="ARBA" id="ARBA00012727"/>
    </source>
</evidence>
<dbReference type="AlphaFoldDB" id="K2HM43"/>
<dbReference type="InterPro" id="IPR033651">
    <property type="entry name" value="PaeLigD_Pol-like"/>
</dbReference>
<dbReference type="EMBL" id="AMGO01000046">
    <property type="protein sequence ID" value="EKE43954.1"/>
    <property type="molecule type" value="Genomic_DNA"/>
</dbReference>
<evidence type="ECO:0000256" key="21">
    <source>
        <dbReference type="SAM" id="MobiDB-lite"/>
    </source>
</evidence>
<keyword evidence="12" id="KW-0067">ATP-binding</keyword>
<evidence type="ECO:0000256" key="8">
    <source>
        <dbReference type="ARBA" id="ARBA00022741"/>
    </source>
</evidence>
<comment type="cofactor">
    <cofactor evidence="1">
        <name>Mn(2+)</name>
        <dbReference type="ChEBI" id="CHEBI:29035"/>
    </cofactor>
</comment>
<comment type="catalytic activity">
    <reaction evidence="20">
        <text>ATP + (deoxyribonucleotide)n-3'-hydroxyl + 5'-phospho-(deoxyribonucleotide)m = (deoxyribonucleotide)n+m + AMP + diphosphate.</text>
        <dbReference type="EC" id="6.5.1.1"/>
    </reaction>
</comment>
<dbReference type="InterPro" id="IPR014145">
    <property type="entry name" value="LigD_pol_dom"/>
</dbReference>
<evidence type="ECO:0000256" key="18">
    <source>
        <dbReference type="ARBA" id="ARBA00023268"/>
    </source>
</evidence>
<dbReference type="InterPro" id="IPR012309">
    <property type="entry name" value="DNA_ligase_ATP-dep_C"/>
</dbReference>
<dbReference type="SUPFAM" id="SSF56091">
    <property type="entry name" value="DNA ligase/mRNA capping enzyme, catalytic domain"/>
    <property type="match status" value="1"/>
</dbReference>
<evidence type="ECO:0000256" key="10">
    <source>
        <dbReference type="ARBA" id="ARBA00022801"/>
    </source>
</evidence>
<protein>
    <recommendedName>
        <fullName evidence="2">DNA ligase (ATP)</fullName>
        <ecNumber evidence="2">6.5.1.1</ecNumber>
    </recommendedName>
    <alternativeName>
        <fullName evidence="19">NHEJ DNA polymerase</fullName>
    </alternativeName>
</protein>
<dbReference type="NCBIfam" id="TIGR02779">
    <property type="entry name" value="NHEJ_ligase_lig"/>
    <property type="match status" value="1"/>
</dbReference>
<dbReference type="InterPro" id="IPR014146">
    <property type="entry name" value="LigD_ligase_dom"/>
</dbReference>
<dbReference type="CDD" id="cd04862">
    <property type="entry name" value="PaeLigD_Pol_like"/>
    <property type="match status" value="1"/>
</dbReference>
<dbReference type="NCBIfam" id="TIGR02776">
    <property type="entry name" value="NHEJ_ligase_prk"/>
    <property type="match status" value="1"/>
</dbReference>
<evidence type="ECO:0000256" key="4">
    <source>
        <dbReference type="ARBA" id="ARBA00022679"/>
    </source>
</evidence>
<dbReference type="GO" id="GO:0005524">
    <property type="term" value="F:ATP binding"/>
    <property type="evidence" value="ECO:0007669"/>
    <property type="project" value="UniProtKB-KW"/>
</dbReference>
<dbReference type="CDD" id="cd07906">
    <property type="entry name" value="Adenylation_DNA_ligase_LigD_LigC"/>
    <property type="match status" value="1"/>
</dbReference>
<dbReference type="InterPro" id="IPR052171">
    <property type="entry name" value="NHEJ_LigD"/>
</dbReference>
<dbReference type="Pfam" id="PF13298">
    <property type="entry name" value="LigD_N"/>
    <property type="match status" value="1"/>
</dbReference>
<keyword evidence="11" id="KW-0269">Exonuclease</keyword>
<keyword evidence="24" id="KW-1185">Reference proteome</keyword>
<keyword evidence="4" id="KW-0808">Transferase</keyword>
<dbReference type="GO" id="GO:0004527">
    <property type="term" value="F:exonuclease activity"/>
    <property type="evidence" value="ECO:0007669"/>
    <property type="project" value="UniProtKB-KW"/>
</dbReference>
<dbReference type="Pfam" id="PF01068">
    <property type="entry name" value="DNA_ligase_A_M"/>
    <property type="match status" value="1"/>
</dbReference>
<keyword evidence="5" id="KW-0548">Nucleotidyltransferase</keyword>
<dbReference type="PROSITE" id="PS50160">
    <property type="entry name" value="DNA_LIGASE_A3"/>
    <property type="match status" value="1"/>
</dbReference>
<evidence type="ECO:0000256" key="16">
    <source>
        <dbReference type="ARBA" id="ARBA00023204"/>
    </source>
</evidence>
<evidence type="ECO:0000256" key="6">
    <source>
        <dbReference type="ARBA" id="ARBA00022722"/>
    </source>
</evidence>
<feature type="region of interest" description="Disordered" evidence="21">
    <location>
        <begin position="191"/>
        <end position="216"/>
    </location>
</feature>
<dbReference type="STRING" id="1231392.OCGS_1935"/>
<dbReference type="eggNOG" id="COG3285">
    <property type="taxonomic scope" value="Bacteria"/>
</dbReference>
<dbReference type="Gene3D" id="3.30.1490.70">
    <property type="match status" value="1"/>
</dbReference>
<evidence type="ECO:0000256" key="20">
    <source>
        <dbReference type="ARBA" id="ARBA00034003"/>
    </source>
</evidence>
<evidence type="ECO:0000256" key="3">
    <source>
        <dbReference type="ARBA" id="ARBA00022598"/>
    </source>
</evidence>
<accession>K2HM43</accession>
<evidence type="ECO:0000256" key="17">
    <source>
        <dbReference type="ARBA" id="ARBA00023211"/>
    </source>
</evidence>
<dbReference type="GO" id="GO:0003677">
    <property type="term" value="F:DNA binding"/>
    <property type="evidence" value="ECO:0007669"/>
    <property type="project" value="UniProtKB-KW"/>
</dbReference>
<dbReference type="GO" id="GO:0006310">
    <property type="term" value="P:DNA recombination"/>
    <property type="evidence" value="ECO:0007669"/>
    <property type="project" value="UniProtKB-KW"/>
</dbReference>
<keyword evidence="18" id="KW-0511">Multifunctional enzyme</keyword>
<gene>
    <name evidence="23" type="ORF">OCGS_1935</name>
</gene>
<dbReference type="InterPro" id="IPR014143">
    <property type="entry name" value="NHEJ_ligase_prk"/>
</dbReference>
<keyword evidence="14" id="KW-0238">DNA-binding</keyword>
<keyword evidence="13" id="KW-0239">DNA-directed DNA polymerase</keyword>
<dbReference type="PATRIC" id="fig|1231392.3.peg.1945"/>